<reference evidence="2 3" key="1">
    <citation type="journal article" date="2018" name="Front. Plant Sci.">
        <title>Red Clover (Trifolium pratense) and Zigzag Clover (T. medium) - A Picture of Genomic Similarities and Differences.</title>
        <authorList>
            <person name="Dluhosova J."/>
            <person name="Istvanek J."/>
            <person name="Nedelnik J."/>
            <person name="Repkova J."/>
        </authorList>
    </citation>
    <scope>NUCLEOTIDE SEQUENCE [LARGE SCALE GENOMIC DNA]</scope>
    <source>
        <strain evidence="3">cv. 10/8</strain>
        <tissue evidence="2">Leaf</tissue>
    </source>
</reference>
<evidence type="ECO:0000256" key="1">
    <source>
        <dbReference type="SAM" id="MobiDB-lite"/>
    </source>
</evidence>
<evidence type="ECO:0000313" key="3">
    <source>
        <dbReference type="Proteomes" id="UP000265520"/>
    </source>
</evidence>
<comment type="caution">
    <text evidence="2">The sequence shown here is derived from an EMBL/GenBank/DDBJ whole genome shotgun (WGS) entry which is preliminary data.</text>
</comment>
<keyword evidence="3" id="KW-1185">Reference proteome</keyword>
<proteinExistence type="predicted"/>
<feature type="non-terminal residue" evidence="2">
    <location>
        <position position="89"/>
    </location>
</feature>
<dbReference type="EMBL" id="LXQA010579256">
    <property type="protein sequence ID" value="MCI60315.1"/>
    <property type="molecule type" value="Genomic_DNA"/>
</dbReference>
<feature type="non-terminal residue" evidence="2">
    <location>
        <position position="1"/>
    </location>
</feature>
<feature type="region of interest" description="Disordered" evidence="1">
    <location>
        <begin position="44"/>
        <end position="70"/>
    </location>
</feature>
<name>A0A392TK49_9FABA</name>
<organism evidence="2 3">
    <name type="scientific">Trifolium medium</name>
    <dbReference type="NCBI Taxonomy" id="97028"/>
    <lineage>
        <taxon>Eukaryota</taxon>
        <taxon>Viridiplantae</taxon>
        <taxon>Streptophyta</taxon>
        <taxon>Embryophyta</taxon>
        <taxon>Tracheophyta</taxon>
        <taxon>Spermatophyta</taxon>
        <taxon>Magnoliopsida</taxon>
        <taxon>eudicotyledons</taxon>
        <taxon>Gunneridae</taxon>
        <taxon>Pentapetalae</taxon>
        <taxon>rosids</taxon>
        <taxon>fabids</taxon>
        <taxon>Fabales</taxon>
        <taxon>Fabaceae</taxon>
        <taxon>Papilionoideae</taxon>
        <taxon>50 kb inversion clade</taxon>
        <taxon>NPAAA clade</taxon>
        <taxon>Hologalegina</taxon>
        <taxon>IRL clade</taxon>
        <taxon>Trifolieae</taxon>
        <taxon>Trifolium</taxon>
    </lineage>
</organism>
<dbReference type="AlphaFoldDB" id="A0A392TK49"/>
<accession>A0A392TK49</accession>
<evidence type="ECO:0000313" key="2">
    <source>
        <dbReference type="EMBL" id="MCI60315.1"/>
    </source>
</evidence>
<sequence length="89" mass="10177">VLDLEQAVAKYLADAEISTQMKFDTVNSSLEEIRTMLQNLARSSVTTSQSFGNRPHEPRPPNHHPYSTRIAKIDFPRFSGKGVKEWLYQ</sequence>
<protein>
    <submittedName>
        <fullName evidence="2">Uncharacterized protein</fullName>
    </submittedName>
</protein>
<dbReference type="Proteomes" id="UP000265520">
    <property type="component" value="Unassembled WGS sequence"/>
</dbReference>